<sequence length="59" mass="6824">MVQHAIKPQQARYILDRQDLLNFLKGKFDGKHPNHEFKIVDLHTGSDLVKKIADKNANK</sequence>
<comment type="caution">
    <text evidence="1">The sequence shown here is derived from an EMBL/GenBank/DDBJ whole genome shotgun (WGS) entry which is preliminary data.</text>
</comment>
<organism evidence="1 2">
    <name type="scientific">Didymella pomorum</name>
    <dbReference type="NCBI Taxonomy" id="749634"/>
    <lineage>
        <taxon>Eukaryota</taxon>
        <taxon>Fungi</taxon>
        <taxon>Dikarya</taxon>
        <taxon>Ascomycota</taxon>
        <taxon>Pezizomycotina</taxon>
        <taxon>Dothideomycetes</taxon>
        <taxon>Pleosporomycetidae</taxon>
        <taxon>Pleosporales</taxon>
        <taxon>Pleosporineae</taxon>
        <taxon>Didymellaceae</taxon>
        <taxon>Didymella</taxon>
    </lineage>
</organism>
<proteinExistence type="predicted"/>
<evidence type="ECO:0000313" key="2">
    <source>
        <dbReference type="Proteomes" id="UP001140510"/>
    </source>
</evidence>
<dbReference type="AlphaFoldDB" id="A0A9W8Z9N9"/>
<gene>
    <name evidence="1" type="ORF">N0V91_007101</name>
</gene>
<dbReference type="OrthoDB" id="4460827at2759"/>
<accession>A0A9W8Z9N9</accession>
<dbReference type="Proteomes" id="UP001140510">
    <property type="component" value="Unassembled WGS sequence"/>
</dbReference>
<protein>
    <submittedName>
        <fullName evidence="1">Uncharacterized protein</fullName>
    </submittedName>
</protein>
<reference evidence="1" key="1">
    <citation type="submission" date="2022-10" db="EMBL/GenBank/DDBJ databases">
        <title>Tapping the CABI collections for fungal endophytes: first genome assemblies for Collariella, Neodidymelliopsis, Ascochyta clinopodiicola, Didymella pomorum, Didymosphaeria variabile, Neocosmospora piperis and Neocucurbitaria cava.</title>
        <authorList>
            <person name="Hill R."/>
        </authorList>
    </citation>
    <scope>NUCLEOTIDE SEQUENCE</scope>
    <source>
        <strain evidence="1">IMI 355091</strain>
    </source>
</reference>
<dbReference type="EMBL" id="JAPEVA010000060">
    <property type="protein sequence ID" value="KAJ4402563.1"/>
    <property type="molecule type" value="Genomic_DNA"/>
</dbReference>
<evidence type="ECO:0000313" key="1">
    <source>
        <dbReference type="EMBL" id="KAJ4402563.1"/>
    </source>
</evidence>
<keyword evidence="2" id="KW-1185">Reference proteome</keyword>
<name>A0A9W8Z9N9_9PLEO</name>